<feature type="signal peptide" evidence="1">
    <location>
        <begin position="1"/>
        <end position="32"/>
    </location>
</feature>
<comment type="caution">
    <text evidence="2">The sequence shown here is derived from an EMBL/GenBank/DDBJ whole genome shotgun (WGS) entry which is preliminary data.</text>
</comment>
<dbReference type="SUPFAM" id="SSF53850">
    <property type="entry name" value="Periplasmic binding protein-like II"/>
    <property type="match status" value="1"/>
</dbReference>
<sequence length="445" mass="47391">MTRASIPSRRRLLALVPAAALALTLTACGSDAAPVVSADPSAALDTETTLTFWTWAPNIEKTVALFEKKYPKVKVNVVNAGQSAAEYTKLQTAVKAGSGGPDVAQVEYFALPELALSKRLVNLKEYGAAALEPKFTASAWSQVAVADGVYAVPQDTGPMAMFYNKKILDELKIEPPKTWAEFETAAVKIKESDPKRFITSIDPGDAGGVDSLIWQAGGRPFQQKDASSVSVNLQDPGAKKAADMWTSLINRKLVDTAPGWTNEWWQSMGSGQYAMWIIGAWAPGNIGSTIPETAKDWRAAPIPQWNAGDTVSSENGGSAVAVPTSSKNKAAAAAFAIWLNSDPEAVRSLSANGLFPATTELLKDPAFLDQPVAGLGGQKANQVFADSSAGVGKGWQYLPYQLYANSVFKDTVGPNISTDINTGLTAWQKRITDYGNQQGFKVTAP</sequence>
<dbReference type="AlphaFoldDB" id="A0A919KN27"/>
<dbReference type="EMBL" id="BNBO01000007">
    <property type="protein sequence ID" value="GHH66500.1"/>
    <property type="molecule type" value="Genomic_DNA"/>
</dbReference>
<evidence type="ECO:0000256" key="1">
    <source>
        <dbReference type="SAM" id="SignalP"/>
    </source>
</evidence>
<feature type="chain" id="PRO_5037573182" evidence="1">
    <location>
        <begin position="33"/>
        <end position="445"/>
    </location>
</feature>
<protein>
    <submittedName>
        <fullName evidence="2">Sugar ABC transporter substrate-binding protein</fullName>
    </submittedName>
</protein>
<dbReference type="PROSITE" id="PS51257">
    <property type="entry name" value="PROKAR_LIPOPROTEIN"/>
    <property type="match status" value="1"/>
</dbReference>
<proteinExistence type="predicted"/>
<dbReference type="Pfam" id="PF01547">
    <property type="entry name" value="SBP_bac_1"/>
    <property type="match status" value="1"/>
</dbReference>
<evidence type="ECO:0000313" key="2">
    <source>
        <dbReference type="EMBL" id="GHH66500.1"/>
    </source>
</evidence>
<dbReference type="PANTHER" id="PTHR43649:SF14">
    <property type="entry name" value="BLR3389 PROTEIN"/>
    <property type="match status" value="1"/>
</dbReference>
<dbReference type="PROSITE" id="PS51318">
    <property type="entry name" value="TAT"/>
    <property type="match status" value="1"/>
</dbReference>
<reference evidence="2" key="1">
    <citation type="journal article" date="2014" name="Int. J. Syst. Evol. Microbiol.">
        <title>Complete genome sequence of Corynebacterium casei LMG S-19264T (=DSM 44701T), isolated from a smear-ripened cheese.</title>
        <authorList>
            <consortium name="US DOE Joint Genome Institute (JGI-PGF)"/>
            <person name="Walter F."/>
            <person name="Albersmeier A."/>
            <person name="Kalinowski J."/>
            <person name="Ruckert C."/>
        </authorList>
    </citation>
    <scope>NUCLEOTIDE SEQUENCE</scope>
    <source>
        <strain evidence="2">JCM 4646</strain>
    </source>
</reference>
<dbReference type="Proteomes" id="UP000617734">
    <property type="component" value="Unassembled WGS sequence"/>
</dbReference>
<reference evidence="2" key="2">
    <citation type="submission" date="2020-09" db="EMBL/GenBank/DDBJ databases">
        <authorList>
            <person name="Sun Q."/>
            <person name="Ohkuma M."/>
        </authorList>
    </citation>
    <scope>NUCLEOTIDE SEQUENCE</scope>
    <source>
        <strain evidence="2">JCM 4646</strain>
    </source>
</reference>
<evidence type="ECO:0000313" key="3">
    <source>
        <dbReference type="Proteomes" id="UP000617734"/>
    </source>
</evidence>
<dbReference type="RefSeq" id="WP_190210489.1">
    <property type="nucleotide sequence ID" value="NZ_BNBO01000007.1"/>
</dbReference>
<dbReference type="PANTHER" id="PTHR43649">
    <property type="entry name" value="ARABINOSE-BINDING PROTEIN-RELATED"/>
    <property type="match status" value="1"/>
</dbReference>
<dbReference type="CDD" id="cd13585">
    <property type="entry name" value="PBP2_TMBP_like"/>
    <property type="match status" value="1"/>
</dbReference>
<keyword evidence="3" id="KW-1185">Reference proteome</keyword>
<dbReference type="InterPro" id="IPR006311">
    <property type="entry name" value="TAT_signal"/>
</dbReference>
<keyword evidence="1" id="KW-0732">Signal</keyword>
<name>A0A919KN27_9ACTN</name>
<accession>A0A919KN27</accession>
<dbReference type="Gene3D" id="3.40.190.10">
    <property type="entry name" value="Periplasmic binding protein-like II"/>
    <property type="match status" value="1"/>
</dbReference>
<organism evidence="2 3">
    <name type="scientific">Kitasatospora indigofera</name>
    <dbReference type="NCBI Taxonomy" id="67307"/>
    <lineage>
        <taxon>Bacteria</taxon>
        <taxon>Bacillati</taxon>
        <taxon>Actinomycetota</taxon>
        <taxon>Actinomycetes</taxon>
        <taxon>Kitasatosporales</taxon>
        <taxon>Streptomycetaceae</taxon>
        <taxon>Kitasatospora</taxon>
    </lineage>
</organism>
<dbReference type="InterPro" id="IPR006059">
    <property type="entry name" value="SBP"/>
</dbReference>
<dbReference type="GeneID" id="95352528"/>
<dbReference type="InterPro" id="IPR050490">
    <property type="entry name" value="Bact_solute-bd_prot1"/>
</dbReference>
<gene>
    <name evidence="2" type="ORF">GCM10018781_20530</name>
</gene>